<evidence type="ECO:0000313" key="2">
    <source>
        <dbReference type="Proteomes" id="UP001597413"/>
    </source>
</evidence>
<reference evidence="2" key="1">
    <citation type="journal article" date="2019" name="Int. J. Syst. Evol. Microbiol.">
        <title>The Global Catalogue of Microorganisms (GCM) 10K type strain sequencing project: providing services to taxonomists for standard genome sequencing and annotation.</title>
        <authorList>
            <consortium name="The Broad Institute Genomics Platform"/>
            <consortium name="The Broad Institute Genome Sequencing Center for Infectious Disease"/>
            <person name="Wu L."/>
            <person name="Ma J."/>
        </authorList>
    </citation>
    <scope>NUCLEOTIDE SEQUENCE [LARGE SCALE GENOMIC DNA]</scope>
    <source>
        <strain evidence="2">CCUG 55131</strain>
    </source>
</reference>
<name>A0ABW5ACP2_9RHOB</name>
<dbReference type="InterPro" id="IPR027417">
    <property type="entry name" value="P-loop_NTPase"/>
</dbReference>
<dbReference type="RefSeq" id="WP_377391918.1">
    <property type="nucleotide sequence ID" value="NZ_JBHUIX010000013.1"/>
</dbReference>
<evidence type="ECO:0000313" key="1">
    <source>
        <dbReference type="EMBL" id="MFD2175350.1"/>
    </source>
</evidence>
<gene>
    <name evidence="1" type="ORF">ACFSM0_14745</name>
</gene>
<keyword evidence="2" id="KW-1185">Reference proteome</keyword>
<organism evidence="1 2">
    <name type="scientific">Rhodobacter lacus</name>
    <dbReference type="NCBI Taxonomy" id="1641972"/>
    <lineage>
        <taxon>Bacteria</taxon>
        <taxon>Pseudomonadati</taxon>
        <taxon>Pseudomonadota</taxon>
        <taxon>Alphaproteobacteria</taxon>
        <taxon>Rhodobacterales</taxon>
        <taxon>Rhodobacter group</taxon>
        <taxon>Rhodobacter</taxon>
    </lineage>
</organism>
<comment type="caution">
    <text evidence="1">The sequence shown here is derived from an EMBL/GenBank/DDBJ whole genome shotgun (WGS) entry which is preliminary data.</text>
</comment>
<dbReference type="Gene3D" id="3.40.50.300">
    <property type="entry name" value="P-loop containing nucleotide triphosphate hydrolases"/>
    <property type="match status" value="1"/>
</dbReference>
<accession>A0ABW5ACP2</accession>
<dbReference type="EMBL" id="JBHUIX010000013">
    <property type="protein sequence ID" value="MFD2175350.1"/>
    <property type="molecule type" value="Genomic_DNA"/>
</dbReference>
<dbReference type="PANTHER" id="PTHR10285">
    <property type="entry name" value="URIDINE KINASE"/>
    <property type="match status" value="1"/>
</dbReference>
<protein>
    <recommendedName>
        <fullName evidence="3">Nucleoside/nucleotide kinase family protein</fullName>
    </recommendedName>
</protein>
<dbReference type="SUPFAM" id="SSF52540">
    <property type="entry name" value="P-loop containing nucleoside triphosphate hydrolases"/>
    <property type="match status" value="1"/>
</dbReference>
<dbReference type="Proteomes" id="UP001597413">
    <property type="component" value="Unassembled WGS sequence"/>
</dbReference>
<evidence type="ECO:0008006" key="3">
    <source>
        <dbReference type="Google" id="ProtNLM"/>
    </source>
</evidence>
<sequence length="228" mass="24535">MAEFWLGDGNGPMGDVGAFMASELRVDRADLVGHIGQLGPGRVLVAIVGAPGAGKSRLAREIAESLNTRHPGSAAVLPMDGFHRSNDWLDAQGLRPVKGAPETFDVEALHACLVAAKTSEEDLPVPRFDRAADAVVAAGTTLPASAKVVLVEGNYLLLTRPGWRDLFPLFDLSIRIAVPESTLRARLMKRWADHPEAEARRRVEENDLPNGKLLAQENRAADLVIVAK</sequence>
<proteinExistence type="predicted"/>